<evidence type="ECO:0000313" key="8">
    <source>
        <dbReference type="Proteomes" id="UP000824469"/>
    </source>
</evidence>
<dbReference type="PANTHER" id="PTHR31744:SF233">
    <property type="entry name" value="NAC DOMAIN-CONTAINING PROTEIN 72-LIKE"/>
    <property type="match status" value="1"/>
</dbReference>
<dbReference type="GO" id="GO:0005634">
    <property type="term" value="C:nucleus"/>
    <property type="evidence" value="ECO:0007669"/>
    <property type="project" value="UniProtKB-SubCell"/>
</dbReference>
<comment type="caution">
    <text evidence="7">The sequence shown here is derived from an EMBL/GenBank/DDBJ whole genome shotgun (WGS) entry which is preliminary data.</text>
</comment>
<protein>
    <recommendedName>
        <fullName evidence="6">NAC domain-containing protein</fullName>
    </recommendedName>
</protein>
<feature type="domain" description="NAC" evidence="6">
    <location>
        <begin position="1"/>
        <end position="151"/>
    </location>
</feature>
<dbReference type="AlphaFoldDB" id="A0AA38L0X3"/>
<dbReference type="PANTHER" id="PTHR31744">
    <property type="entry name" value="PROTEIN CUP-SHAPED COTYLEDON 2-RELATED"/>
    <property type="match status" value="1"/>
</dbReference>
<dbReference type="Gene3D" id="2.170.150.80">
    <property type="entry name" value="NAC domain"/>
    <property type="match status" value="1"/>
</dbReference>
<evidence type="ECO:0000256" key="3">
    <source>
        <dbReference type="ARBA" id="ARBA00023163"/>
    </source>
</evidence>
<evidence type="ECO:0000259" key="6">
    <source>
        <dbReference type="PROSITE" id="PS51005"/>
    </source>
</evidence>
<organism evidence="7 8">
    <name type="scientific">Taxus chinensis</name>
    <name type="common">Chinese yew</name>
    <name type="synonym">Taxus wallichiana var. chinensis</name>
    <dbReference type="NCBI Taxonomy" id="29808"/>
    <lineage>
        <taxon>Eukaryota</taxon>
        <taxon>Viridiplantae</taxon>
        <taxon>Streptophyta</taxon>
        <taxon>Embryophyta</taxon>
        <taxon>Tracheophyta</taxon>
        <taxon>Spermatophyta</taxon>
        <taxon>Pinopsida</taxon>
        <taxon>Pinidae</taxon>
        <taxon>Conifers II</taxon>
        <taxon>Cupressales</taxon>
        <taxon>Taxaceae</taxon>
        <taxon>Taxus</taxon>
    </lineage>
</organism>
<dbReference type="GO" id="GO:0006355">
    <property type="term" value="P:regulation of DNA-templated transcription"/>
    <property type="evidence" value="ECO:0007669"/>
    <property type="project" value="InterPro"/>
</dbReference>
<evidence type="ECO:0000256" key="5">
    <source>
        <dbReference type="SAM" id="MobiDB-lite"/>
    </source>
</evidence>
<keyword evidence="8" id="KW-1185">Reference proteome</keyword>
<dbReference type="InterPro" id="IPR036093">
    <property type="entry name" value="NAC_dom_sf"/>
</dbReference>
<comment type="subcellular location">
    <subcellularLocation>
        <location evidence="1">Nucleus</location>
    </subcellularLocation>
</comment>
<dbReference type="EMBL" id="JAHRHJ020000006">
    <property type="protein sequence ID" value="KAH9311898.1"/>
    <property type="molecule type" value="Genomic_DNA"/>
</dbReference>
<accession>A0AA38L0X3</accession>
<dbReference type="PROSITE" id="PS51005">
    <property type="entry name" value="NAC"/>
    <property type="match status" value="1"/>
</dbReference>
<keyword evidence="3" id="KW-0804">Transcription</keyword>
<dbReference type="InterPro" id="IPR003441">
    <property type="entry name" value="NAC-dom"/>
</dbReference>
<reference evidence="7 8" key="1">
    <citation type="journal article" date="2021" name="Nat. Plants">
        <title>The Taxus genome provides insights into paclitaxel biosynthesis.</title>
        <authorList>
            <person name="Xiong X."/>
            <person name="Gou J."/>
            <person name="Liao Q."/>
            <person name="Li Y."/>
            <person name="Zhou Q."/>
            <person name="Bi G."/>
            <person name="Li C."/>
            <person name="Du R."/>
            <person name="Wang X."/>
            <person name="Sun T."/>
            <person name="Guo L."/>
            <person name="Liang H."/>
            <person name="Lu P."/>
            <person name="Wu Y."/>
            <person name="Zhang Z."/>
            <person name="Ro D.K."/>
            <person name="Shang Y."/>
            <person name="Huang S."/>
            <person name="Yan J."/>
        </authorList>
    </citation>
    <scope>NUCLEOTIDE SEQUENCE [LARGE SCALE GENOMIC DNA]</scope>
    <source>
        <strain evidence="7">Ta-2019</strain>
    </source>
</reference>
<keyword evidence="2" id="KW-0805">Transcription regulation</keyword>
<dbReference type="OMA" id="RIWNNTE"/>
<dbReference type="GO" id="GO:0003677">
    <property type="term" value="F:DNA binding"/>
    <property type="evidence" value="ECO:0007669"/>
    <property type="project" value="InterPro"/>
</dbReference>
<feature type="non-terminal residue" evidence="7">
    <location>
        <position position="260"/>
    </location>
</feature>
<name>A0AA38L0X3_TAXCH</name>
<feature type="region of interest" description="Disordered" evidence="5">
    <location>
        <begin position="158"/>
        <end position="181"/>
    </location>
</feature>
<dbReference type="Pfam" id="PF02365">
    <property type="entry name" value="NAM"/>
    <property type="match status" value="1"/>
</dbReference>
<gene>
    <name evidence="7" type="ORF">KI387_026933</name>
</gene>
<evidence type="ECO:0000256" key="1">
    <source>
        <dbReference type="ARBA" id="ARBA00004123"/>
    </source>
</evidence>
<keyword evidence="4" id="KW-0539">Nucleus</keyword>
<proteinExistence type="predicted"/>
<dbReference type="Proteomes" id="UP000824469">
    <property type="component" value="Unassembled WGS sequence"/>
</dbReference>
<evidence type="ECO:0000313" key="7">
    <source>
        <dbReference type="EMBL" id="KAH9311898.1"/>
    </source>
</evidence>
<evidence type="ECO:0000256" key="4">
    <source>
        <dbReference type="ARBA" id="ARBA00023242"/>
    </source>
</evidence>
<sequence length="260" mass="29344">MSTSINLTPGICQVTAPFPSFLWIAFSFLRYNYLKAVWFSGMARFGEQEWYFFSPRERKYPNGARPNRAAASGYWKATGTDKPVVISGTSHKVGVKKALVFYKGKPPKGIKTSWIMHEYRLTDTTGVGAPAPKKKGSLRLDECVLCRIYKKASHFPRLEGSEGEDSMAEPPSKFESCSSGLVQSEDTKDLVSARLNSLKRNLSLVFDDDEDEQHLPSPKRYLYYDNNNNLQSLSDFQQVYSLPIPEDRIWNNTETAPSAS</sequence>
<dbReference type="SUPFAM" id="SSF101941">
    <property type="entry name" value="NAC domain"/>
    <property type="match status" value="1"/>
</dbReference>
<evidence type="ECO:0000256" key="2">
    <source>
        <dbReference type="ARBA" id="ARBA00023015"/>
    </source>
</evidence>